<dbReference type="Gene3D" id="1.10.555.10">
    <property type="entry name" value="Rho GTPase activation protein"/>
    <property type="match status" value="1"/>
</dbReference>
<feature type="compositionally biased region" description="Low complexity" evidence="6">
    <location>
        <begin position="228"/>
        <end position="241"/>
    </location>
</feature>
<evidence type="ECO:0000256" key="3">
    <source>
        <dbReference type="ARBA" id="ARBA00022833"/>
    </source>
</evidence>
<organism evidence="10 11">
    <name type="scientific">Lichtheimia corymbifera JMRC:FSU:9682</name>
    <dbReference type="NCBI Taxonomy" id="1263082"/>
    <lineage>
        <taxon>Eukaryota</taxon>
        <taxon>Fungi</taxon>
        <taxon>Fungi incertae sedis</taxon>
        <taxon>Mucoromycota</taxon>
        <taxon>Mucoromycotina</taxon>
        <taxon>Mucoromycetes</taxon>
        <taxon>Mucorales</taxon>
        <taxon>Lichtheimiaceae</taxon>
        <taxon>Lichtheimia</taxon>
    </lineage>
</organism>
<dbReference type="GO" id="GO:0005096">
    <property type="term" value="F:GTPase activator activity"/>
    <property type="evidence" value="ECO:0007669"/>
    <property type="project" value="UniProtKB-KW"/>
</dbReference>
<evidence type="ECO:0000259" key="8">
    <source>
        <dbReference type="PROSITE" id="PS50081"/>
    </source>
</evidence>
<dbReference type="PROSITE" id="PS00479">
    <property type="entry name" value="ZF_DAG_PE_1"/>
    <property type="match status" value="1"/>
</dbReference>
<dbReference type="CDD" id="cd08368">
    <property type="entry name" value="LIM"/>
    <property type="match status" value="1"/>
</dbReference>
<sequence length="937" mass="104577">MLSTTSLLEDDSEYGPLCSGCNKDIEEGSVIAFGDALFHLHCFVCAKCRRPADCESNLLLLTDGRPVCENCSYTCAMCKQVIRDEAIMTGDEAYHASCFRCVSCKQKIEDLVFTQTTKCHTLHDGSLVCAVLRLLRESIAHQRERRKQQQHNIAFATKSLPSLPSGLQISDEHQHQPLPITTGLSPTPRPHVDRPYMNNRHASRLMDAQMVTNFIQTEEAGRMTKNNTTDSPPTPTRSRSTSMDDQRPITNAIVRPMPSRSETIPAPTSARARQQQLLSPPNSGKRLSAIPDQDDSTSSLDLALPGIPSLNFSFFENDSAEILNLSKDLGASIDLDIKKEKQQQRQQQAKGSSVSDPVNEMLSLLDFPTPPATSEKDLGFVPDNVSQLKDELKLSKRKLADTEANFDKIKQASKRALDEFSRTKEEYNKETSLREQHEATILQLRQQMALLLQAQDPESFAARAKEDMERLARIRVELERTCQELKEYRQLLSQGIHHDALAILKGTLTAEVRSLTVERDALTQETQHLSKKRDDVINEMIMLNTKNAELTNMNNDLSRRVTEREREAAAVMAGTSFVRRDSSSDSANSAMAMSPTGTTTAAAAAAAAATKFVTRDSFNGTQAPKIFKIKKSNVFGKKFKKEQQQQQAPYGMVNNPSSMSLKHEHSKSPSSSGHSFQTITSFLRPVRCDVCGDKVWGRSDLRCQGCGYVCHSKCLSHAPQLCFEGGNSSGDLNEDLLSPVDCSMFGTELSEQVIREDRTVPQIVEQCINAVEMRGLDYEGIYRKSGGAGQMRMIQQAFEQGLPIDLDDVEEVNDICAVTSVLKHYFRQLPNPLLTYELYSQFIELASIDTAEKRFGTCMTLLSQLPQANHDTLKVLIQHLARVRSRSSENLMTAKNLAVVFAPTLMRDKDPSRDLLDISYKNATIEYLINQSEDLFP</sequence>
<evidence type="ECO:0000259" key="7">
    <source>
        <dbReference type="PROSITE" id="PS50023"/>
    </source>
</evidence>
<dbReference type="PROSITE" id="PS00478">
    <property type="entry name" value="LIM_DOMAIN_1"/>
    <property type="match status" value="1"/>
</dbReference>
<proteinExistence type="predicted"/>
<dbReference type="VEuPathDB" id="FungiDB:LCOR_11602.1"/>
<dbReference type="SMART" id="SM00132">
    <property type="entry name" value="LIM"/>
    <property type="match status" value="2"/>
</dbReference>
<evidence type="ECO:0000256" key="1">
    <source>
        <dbReference type="ARBA" id="ARBA00022468"/>
    </source>
</evidence>
<dbReference type="Pfam" id="PF00620">
    <property type="entry name" value="RhoGAP"/>
    <property type="match status" value="1"/>
</dbReference>
<keyword evidence="4" id="KW-0440">LIM domain</keyword>
<feature type="domain" description="Rho-GAP" evidence="9">
    <location>
        <begin position="747"/>
        <end position="936"/>
    </location>
</feature>
<dbReference type="Pfam" id="PF00130">
    <property type="entry name" value="C1_1"/>
    <property type="match status" value="1"/>
</dbReference>
<feature type="domain" description="Phorbol-ester/DAG-type" evidence="8">
    <location>
        <begin position="673"/>
        <end position="722"/>
    </location>
</feature>
<keyword evidence="2 4" id="KW-0479">Metal-binding</keyword>
<feature type="region of interest" description="Disordered" evidence="6">
    <location>
        <begin position="176"/>
        <end position="196"/>
    </location>
</feature>
<dbReference type="PANTHER" id="PTHR46075">
    <property type="entry name" value="CHIMERIN FAMILY MEMBER"/>
    <property type="match status" value="1"/>
</dbReference>
<evidence type="ECO:0000313" key="11">
    <source>
        <dbReference type="Proteomes" id="UP000027586"/>
    </source>
</evidence>
<evidence type="ECO:0000256" key="5">
    <source>
        <dbReference type="SAM" id="Coils"/>
    </source>
</evidence>
<dbReference type="CDD" id="cd00159">
    <property type="entry name" value="RhoGAP"/>
    <property type="match status" value="1"/>
</dbReference>
<dbReference type="GO" id="GO:0046872">
    <property type="term" value="F:metal ion binding"/>
    <property type="evidence" value="ECO:0007669"/>
    <property type="project" value="UniProtKB-KW"/>
</dbReference>
<dbReference type="PROSITE" id="PS50238">
    <property type="entry name" value="RHOGAP"/>
    <property type="match status" value="1"/>
</dbReference>
<feature type="compositionally biased region" description="Polar residues" evidence="6">
    <location>
        <begin position="271"/>
        <end position="282"/>
    </location>
</feature>
<dbReference type="InterPro" id="IPR046349">
    <property type="entry name" value="C1-like_sf"/>
</dbReference>
<dbReference type="AlphaFoldDB" id="A0A068SFN3"/>
<dbReference type="Gene3D" id="3.30.60.20">
    <property type="match status" value="1"/>
</dbReference>
<feature type="region of interest" description="Disordered" evidence="6">
    <location>
        <begin position="218"/>
        <end position="300"/>
    </location>
</feature>
<gene>
    <name evidence="10" type="ORF">LCOR_11602.1</name>
</gene>
<reference evidence="10" key="1">
    <citation type="submission" date="2013-08" db="EMBL/GenBank/DDBJ databases">
        <title>Gene expansion shapes genome architecture in the human pathogen Lichtheimia corymbifera: an evolutionary genomics analysis in the ancient terrestrial Mucorales (Mucoromycotina).</title>
        <authorList>
            <person name="Schwartze V.U."/>
            <person name="Winter S."/>
            <person name="Shelest E."/>
            <person name="Marcet-Houben M."/>
            <person name="Horn F."/>
            <person name="Wehner S."/>
            <person name="Hoffmann K."/>
            <person name="Riege K."/>
            <person name="Sammeth M."/>
            <person name="Nowrousian M."/>
            <person name="Valiante V."/>
            <person name="Linde J."/>
            <person name="Jacobsen I.D."/>
            <person name="Marz M."/>
            <person name="Brakhage A.A."/>
            <person name="Gabaldon T."/>
            <person name="Bocker S."/>
            <person name="Voigt K."/>
        </authorList>
    </citation>
    <scope>NUCLEOTIDE SEQUENCE [LARGE SCALE GENOMIC DNA]</scope>
    <source>
        <strain evidence="10">FSU 9682</strain>
    </source>
</reference>
<feature type="domain" description="LIM zinc-binding" evidence="7">
    <location>
        <begin position="16"/>
        <end position="78"/>
    </location>
</feature>
<evidence type="ECO:0000256" key="2">
    <source>
        <dbReference type="ARBA" id="ARBA00022723"/>
    </source>
</evidence>
<dbReference type="PANTHER" id="PTHR46075:SF2">
    <property type="entry name" value="RHO GTPASE ACTIVATING PROTEIN AT 5A, ISOFORM A"/>
    <property type="match status" value="1"/>
</dbReference>
<dbReference type="InterPro" id="IPR051854">
    <property type="entry name" value="Rho-type_GAP"/>
</dbReference>
<dbReference type="SMART" id="SM00324">
    <property type="entry name" value="RhoGAP"/>
    <property type="match status" value="1"/>
</dbReference>
<dbReference type="STRING" id="1263082.A0A068SFN3"/>
<feature type="region of interest" description="Disordered" evidence="6">
    <location>
        <begin position="339"/>
        <end position="358"/>
    </location>
</feature>
<dbReference type="InterPro" id="IPR000198">
    <property type="entry name" value="RhoGAP_dom"/>
</dbReference>
<dbReference type="InterPro" id="IPR002219">
    <property type="entry name" value="PKC_DAG/PE"/>
</dbReference>
<dbReference type="SUPFAM" id="SSF57889">
    <property type="entry name" value="Cysteine-rich domain"/>
    <property type="match status" value="1"/>
</dbReference>
<accession>A0A068SFN3</accession>
<dbReference type="SUPFAM" id="SSF48350">
    <property type="entry name" value="GTPase activation domain, GAP"/>
    <property type="match status" value="1"/>
</dbReference>
<dbReference type="Gene3D" id="2.10.110.10">
    <property type="entry name" value="Cysteine Rich Protein"/>
    <property type="match status" value="2"/>
</dbReference>
<comment type="caution">
    <text evidence="10">The sequence shown here is derived from an EMBL/GenBank/DDBJ whole genome shotgun (WGS) entry which is preliminary data.</text>
</comment>
<evidence type="ECO:0000256" key="4">
    <source>
        <dbReference type="PROSITE-ProRule" id="PRU00125"/>
    </source>
</evidence>
<dbReference type="InterPro" id="IPR001781">
    <property type="entry name" value="Znf_LIM"/>
</dbReference>
<keyword evidence="1" id="KW-0343">GTPase activation</keyword>
<dbReference type="PROSITE" id="PS50081">
    <property type="entry name" value="ZF_DAG_PE_2"/>
    <property type="match status" value="1"/>
</dbReference>
<feature type="region of interest" description="Disordered" evidence="6">
    <location>
        <begin position="639"/>
        <end position="676"/>
    </location>
</feature>
<keyword evidence="3 4" id="KW-0862">Zinc</keyword>
<dbReference type="OrthoDB" id="79452at2759"/>
<protein>
    <submittedName>
        <fullName evidence="10">Signal transducer</fullName>
    </submittedName>
</protein>
<dbReference type="PROSITE" id="PS50023">
    <property type="entry name" value="LIM_DOMAIN_2"/>
    <property type="match status" value="1"/>
</dbReference>
<dbReference type="SUPFAM" id="SSF57716">
    <property type="entry name" value="Glucocorticoid receptor-like (DNA-binding domain)"/>
    <property type="match status" value="1"/>
</dbReference>
<dbReference type="Proteomes" id="UP000027586">
    <property type="component" value="Unassembled WGS sequence"/>
</dbReference>
<keyword evidence="5" id="KW-0175">Coiled coil</keyword>
<dbReference type="Pfam" id="PF00412">
    <property type="entry name" value="LIM"/>
    <property type="match status" value="2"/>
</dbReference>
<feature type="coiled-coil region" evidence="5">
    <location>
        <begin position="385"/>
        <end position="491"/>
    </location>
</feature>
<dbReference type="EMBL" id="CBTN010000109">
    <property type="protein sequence ID" value="CDH60825.1"/>
    <property type="molecule type" value="Genomic_DNA"/>
</dbReference>
<evidence type="ECO:0000259" key="9">
    <source>
        <dbReference type="PROSITE" id="PS50238"/>
    </source>
</evidence>
<dbReference type="InterPro" id="IPR008936">
    <property type="entry name" value="Rho_GTPase_activation_prot"/>
</dbReference>
<evidence type="ECO:0000313" key="10">
    <source>
        <dbReference type="EMBL" id="CDH60825.1"/>
    </source>
</evidence>
<dbReference type="FunFam" id="1.10.555.10:FF:000043">
    <property type="entry name" value="Rho GTPase activator Rga"/>
    <property type="match status" value="1"/>
</dbReference>
<evidence type="ECO:0000256" key="6">
    <source>
        <dbReference type="SAM" id="MobiDB-lite"/>
    </source>
</evidence>
<dbReference type="GO" id="GO:0007165">
    <property type="term" value="P:signal transduction"/>
    <property type="evidence" value="ECO:0007669"/>
    <property type="project" value="InterPro"/>
</dbReference>
<keyword evidence="11" id="KW-1185">Reference proteome</keyword>
<name>A0A068SFN3_9FUNG</name>
<dbReference type="SMART" id="SM00109">
    <property type="entry name" value="C1"/>
    <property type="match status" value="1"/>
</dbReference>